<dbReference type="AlphaFoldDB" id="A0A4R4D918"/>
<feature type="chain" id="PRO_5020273621" description="Transporter" evidence="1">
    <location>
        <begin position="20"/>
        <end position="276"/>
    </location>
</feature>
<evidence type="ECO:0000313" key="2">
    <source>
        <dbReference type="EMBL" id="TCZ56275.1"/>
    </source>
</evidence>
<keyword evidence="1" id="KW-0732">Signal</keyword>
<accession>A0A4R4D918</accession>
<dbReference type="OrthoDB" id="7261478at2"/>
<evidence type="ECO:0000256" key="1">
    <source>
        <dbReference type="SAM" id="SignalP"/>
    </source>
</evidence>
<protein>
    <recommendedName>
        <fullName evidence="4">Transporter</fullName>
    </recommendedName>
</protein>
<dbReference type="EMBL" id="SKBM01000023">
    <property type="protein sequence ID" value="TCZ56275.1"/>
    <property type="molecule type" value="Genomic_DNA"/>
</dbReference>
<organism evidence="2 3">
    <name type="scientific">Roseicella aquatilis</name>
    <dbReference type="NCBI Taxonomy" id="2527868"/>
    <lineage>
        <taxon>Bacteria</taxon>
        <taxon>Pseudomonadati</taxon>
        <taxon>Pseudomonadota</taxon>
        <taxon>Alphaproteobacteria</taxon>
        <taxon>Acetobacterales</taxon>
        <taxon>Roseomonadaceae</taxon>
        <taxon>Roseicella</taxon>
    </lineage>
</organism>
<dbReference type="Proteomes" id="UP000295023">
    <property type="component" value="Unassembled WGS sequence"/>
</dbReference>
<name>A0A4R4D918_9PROT</name>
<comment type="caution">
    <text evidence="2">The sequence shown here is derived from an EMBL/GenBank/DDBJ whole genome shotgun (WGS) entry which is preliminary data.</text>
</comment>
<evidence type="ECO:0008006" key="4">
    <source>
        <dbReference type="Google" id="ProtNLM"/>
    </source>
</evidence>
<dbReference type="RefSeq" id="WP_132293683.1">
    <property type="nucleotide sequence ID" value="NZ_SKBM01000023.1"/>
</dbReference>
<sequence>MPRQLLPFLLGILLLPALAAAQEEPIALADDPFEITDPNAAPPGSAELAIIGAYERARRGRSRDTLATDTELAIGVVRGLEFRIGQTGAYGNLETRRRLGNLTTGEEEDNRRPYWGGATQLGALVQLSEERGAMPAIGLLGRLRNIYGPDRPNYETEVVALIGRTLRRGNRPLGAHLNLGLVSRLAPKPGERPNRYVLNASVGQAVTADTALVVSYVREQQERGSRDFSLVQAGLRHRLPDGRTVLGLAAGFGTNRDSPRFEIAFALQWQLSDGWY</sequence>
<reference evidence="2 3" key="1">
    <citation type="submission" date="2019-03" db="EMBL/GenBank/DDBJ databases">
        <title>Paracraurococcus aquatilis NE82 genome sequence.</title>
        <authorList>
            <person name="Zhao Y."/>
            <person name="Du Z."/>
        </authorList>
    </citation>
    <scope>NUCLEOTIDE SEQUENCE [LARGE SCALE GENOMIC DNA]</scope>
    <source>
        <strain evidence="2 3">NE82</strain>
    </source>
</reference>
<gene>
    <name evidence="2" type="ORF">EXY23_20040</name>
</gene>
<evidence type="ECO:0000313" key="3">
    <source>
        <dbReference type="Proteomes" id="UP000295023"/>
    </source>
</evidence>
<keyword evidence="3" id="KW-1185">Reference proteome</keyword>
<feature type="signal peptide" evidence="1">
    <location>
        <begin position="1"/>
        <end position="19"/>
    </location>
</feature>
<proteinExistence type="predicted"/>